<dbReference type="InterPro" id="IPR007341">
    <property type="entry name" value="Transgly_assoc"/>
</dbReference>
<sequence>MNGVGIIMSIILGGLAGWVAEKVMGANIGLLTNIILGIVGALFLNFILSLFGVYTAETYLVQFIVAIVGACLLIFLWRAIRGRA</sequence>
<dbReference type="GO" id="GO:0005886">
    <property type="term" value="C:plasma membrane"/>
    <property type="evidence" value="ECO:0007669"/>
    <property type="project" value="UniProtKB-SubCell"/>
</dbReference>
<evidence type="ECO:0000256" key="5">
    <source>
        <dbReference type="ARBA" id="ARBA00022989"/>
    </source>
</evidence>
<evidence type="ECO:0000256" key="6">
    <source>
        <dbReference type="ARBA" id="ARBA00023136"/>
    </source>
</evidence>
<comment type="similarity">
    <text evidence="2">Belongs to the UPF0410 family.</text>
</comment>
<organism evidence="8">
    <name type="scientific">Aureimonas frigidaquae</name>
    <dbReference type="NCBI Taxonomy" id="424757"/>
    <lineage>
        <taxon>Bacteria</taxon>
        <taxon>Pseudomonadati</taxon>
        <taxon>Pseudomonadota</taxon>
        <taxon>Alphaproteobacteria</taxon>
        <taxon>Hyphomicrobiales</taxon>
        <taxon>Aurantimonadaceae</taxon>
        <taxon>Aureimonas</taxon>
    </lineage>
</organism>
<evidence type="ECO:0000313" key="8">
    <source>
        <dbReference type="EMBL" id="BAT28429.1"/>
    </source>
</evidence>
<dbReference type="AlphaFoldDB" id="A0A0P0Z2V9"/>
<dbReference type="EMBL" id="LC066377">
    <property type="protein sequence ID" value="BAT28429.1"/>
    <property type="molecule type" value="Genomic_DNA"/>
</dbReference>
<keyword evidence="4 7" id="KW-0812">Transmembrane</keyword>
<feature type="transmembrane region" description="Helical" evidence="7">
    <location>
        <begin position="30"/>
        <end position="53"/>
    </location>
</feature>
<evidence type="ECO:0000256" key="3">
    <source>
        <dbReference type="ARBA" id="ARBA00022475"/>
    </source>
</evidence>
<keyword evidence="3" id="KW-1003">Cell membrane</keyword>
<dbReference type="OrthoDB" id="9815411at2"/>
<evidence type="ECO:0000256" key="7">
    <source>
        <dbReference type="SAM" id="Phobius"/>
    </source>
</evidence>
<evidence type="ECO:0008006" key="9">
    <source>
        <dbReference type="Google" id="ProtNLM"/>
    </source>
</evidence>
<keyword evidence="5 7" id="KW-1133">Transmembrane helix</keyword>
<keyword evidence="6 7" id="KW-0472">Membrane</keyword>
<name>A0A0P0Z2V9_9HYPH</name>
<evidence type="ECO:0000256" key="2">
    <source>
        <dbReference type="ARBA" id="ARBA00011006"/>
    </source>
</evidence>
<feature type="transmembrane region" description="Helical" evidence="7">
    <location>
        <begin position="59"/>
        <end position="80"/>
    </location>
</feature>
<dbReference type="RefSeq" id="WP_062226123.1">
    <property type="nucleotide sequence ID" value="NZ_BBWR01000002.1"/>
</dbReference>
<proteinExistence type="inferred from homology"/>
<protein>
    <recommendedName>
        <fullName evidence="9">Transglycosylase-associated protein</fullName>
    </recommendedName>
</protein>
<dbReference type="Pfam" id="PF04226">
    <property type="entry name" value="Transgly_assoc"/>
    <property type="match status" value="1"/>
</dbReference>
<dbReference type="PANTHER" id="PTHR33884:SF3">
    <property type="entry name" value="UPF0410 PROTEIN YMGE"/>
    <property type="match status" value="1"/>
</dbReference>
<evidence type="ECO:0000256" key="4">
    <source>
        <dbReference type="ARBA" id="ARBA00022692"/>
    </source>
</evidence>
<dbReference type="PANTHER" id="PTHR33884">
    <property type="entry name" value="UPF0410 PROTEIN YMGE"/>
    <property type="match status" value="1"/>
</dbReference>
<evidence type="ECO:0000256" key="1">
    <source>
        <dbReference type="ARBA" id="ARBA00004651"/>
    </source>
</evidence>
<comment type="subcellular location">
    <subcellularLocation>
        <location evidence="1">Cell membrane</location>
        <topology evidence="1">Multi-pass membrane protein</topology>
    </subcellularLocation>
</comment>
<reference evidence="8" key="1">
    <citation type="journal article" date="2015" name="Proc. Natl. Acad. Sci. U.S.A.">
        <title>Bacterial clade with the ribosomal RNA operon on a small plasmid rather than the chromosome.</title>
        <authorList>
            <person name="Anda M."/>
            <person name="Ohtsubo Y."/>
            <person name="Okubo T."/>
            <person name="Sugawara M."/>
            <person name="Nagata Y."/>
            <person name="Tsuda M."/>
            <person name="Minamisawa K."/>
            <person name="Mitsui H."/>
        </authorList>
    </citation>
    <scope>NUCLEOTIDE SEQUENCE</scope>
    <source>
        <strain evidence="8">JCM 14755</strain>
    </source>
</reference>
<feature type="transmembrane region" description="Helical" evidence="7">
    <location>
        <begin position="6"/>
        <end position="23"/>
    </location>
</feature>
<accession>A0A0P0Z2V9</accession>